<dbReference type="InterPro" id="IPR006558">
    <property type="entry name" value="LamG-like"/>
</dbReference>
<evidence type="ECO:0000256" key="4">
    <source>
        <dbReference type="SAM" id="SignalP"/>
    </source>
</evidence>
<evidence type="ECO:0000256" key="3">
    <source>
        <dbReference type="SAM" id="MobiDB-lite"/>
    </source>
</evidence>
<organism evidence="6 7">
    <name type="scientific">Nocardiopsis sinuspersici</name>
    <dbReference type="NCBI Taxonomy" id="501010"/>
    <lineage>
        <taxon>Bacteria</taxon>
        <taxon>Bacillati</taxon>
        <taxon>Actinomycetota</taxon>
        <taxon>Actinomycetes</taxon>
        <taxon>Streptosporangiales</taxon>
        <taxon>Nocardiopsidaceae</taxon>
        <taxon>Nocardiopsis</taxon>
    </lineage>
</organism>
<dbReference type="PANTHER" id="PTHR46943:SF1">
    <property type="entry name" value="PENTRAXIN-RELATED PROTEIN PTX3"/>
    <property type="match status" value="1"/>
</dbReference>
<dbReference type="SMART" id="SM00560">
    <property type="entry name" value="LamGL"/>
    <property type="match status" value="2"/>
</dbReference>
<dbReference type="GO" id="GO:0006955">
    <property type="term" value="P:immune response"/>
    <property type="evidence" value="ECO:0007669"/>
    <property type="project" value="InterPro"/>
</dbReference>
<keyword evidence="1 4" id="KW-0732">Signal</keyword>
<comment type="caution">
    <text evidence="6">The sequence shown here is derived from an EMBL/GenBank/DDBJ whole genome shotgun (WGS) entry which is preliminary data.</text>
</comment>
<dbReference type="PANTHER" id="PTHR46943">
    <property type="entry name" value="PENTRAXIN-RELATED PROTEIN PTX3"/>
    <property type="match status" value="1"/>
</dbReference>
<dbReference type="InterPro" id="IPR042837">
    <property type="entry name" value="PTX3"/>
</dbReference>
<feature type="region of interest" description="Disordered" evidence="3">
    <location>
        <begin position="476"/>
        <end position="495"/>
    </location>
</feature>
<feature type="signal peptide" evidence="4">
    <location>
        <begin position="1"/>
        <end position="28"/>
    </location>
</feature>
<gene>
    <name evidence="6" type="ORF">NOSIN_15710</name>
</gene>
<dbReference type="AlphaFoldDB" id="A0A1V3C301"/>
<evidence type="ECO:0000313" key="7">
    <source>
        <dbReference type="Proteomes" id="UP000189004"/>
    </source>
</evidence>
<keyword evidence="2" id="KW-1015">Disulfide bond</keyword>
<accession>A0A1V3C301</accession>
<evidence type="ECO:0000313" key="6">
    <source>
        <dbReference type="EMBL" id="OOC55073.1"/>
    </source>
</evidence>
<feature type="region of interest" description="Disordered" evidence="3">
    <location>
        <begin position="735"/>
        <end position="767"/>
    </location>
</feature>
<dbReference type="Proteomes" id="UP000189004">
    <property type="component" value="Unassembled WGS sequence"/>
</dbReference>
<proteinExistence type="predicted"/>
<keyword evidence="7" id="KW-1185">Reference proteome</keyword>
<evidence type="ECO:0000259" key="5">
    <source>
        <dbReference type="SMART" id="SM00560"/>
    </source>
</evidence>
<dbReference type="OrthoDB" id="176279at2"/>
<dbReference type="EMBL" id="MCOK01000001">
    <property type="protein sequence ID" value="OOC55073.1"/>
    <property type="molecule type" value="Genomic_DNA"/>
</dbReference>
<reference evidence="7" key="1">
    <citation type="submission" date="2016-08" db="EMBL/GenBank/DDBJ databases">
        <authorList>
            <person name="Tokovenko B."/>
            <person name="Kalinowski J."/>
        </authorList>
    </citation>
    <scope>NUCLEOTIDE SEQUENCE [LARGE SCALE GENOMIC DNA]</scope>
    <source>
        <strain evidence="7">UTMC102</strain>
    </source>
</reference>
<dbReference type="InterPro" id="IPR013320">
    <property type="entry name" value="ConA-like_dom_sf"/>
</dbReference>
<dbReference type="Pfam" id="PF13385">
    <property type="entry name" value="Laminin_G_3"/>
    <property type="match status" value="2"/>
</dbReference>
<sequence>MPRHARVLGAAATASLLLMPALSTPAFAEEEPDNGSSTSTADLRGDQEALVLAQETGEPVEITAATTETSRHLANPDGSFTLEQNAFPVRVRSQDGWTPVDTDLVVGSDGRVRPRAVSADIAFSGGGDQALASVGIGSNSVGLGWHEDLPAPTLEGPQATYADVLPDVDLVLTAGVDGFGQVLVVHTPEAARHEDLAELEMALSTTGVTMRLGENGMLEALGDRGQKSVFTAVAPAMWDSAGVEETGEDPTVMAPMGARTELLDVDLTPDSIRLVPDTAMLEDAETEYPVYIDPSVAVSRVGRTYVNARFPSQSYWNYATSHTPGVGYEPSEGSTKRAFWRFGIDSRTRNADIIRATFRAKVTHAYGCTNAKVQLWRTDAITSSTDWNRQNTSAFWNTRLDTRTINAGRSDCSGGTSPTVEFNATSGYVYSRDAGHNTTTLGLRGNETRSSSNHDWRRFASNPTLQVDYNNPPEIPTKLSDSHGGTCSTDPDNPRLINETRPTFTAYVRDRDSTSSNRQKVKTRFAWWVDGTRLGDVDTSSTNVAVWSSGSYQSVRATALPEDVLIGYRANANDGTSWSGWSSYCYLMISTARPDQGPAVTSTDYPAGDEFHGSPGQPGEFTFTNNGVDGAESYFYALNDDSCVTELTPEEPGEPVTVTLTPRLEGPNWVYARTVDAFGNSSDCVLAYSFLVAPPSDPVARYTFDEGEGDHAADTANPGQGATLSEGVEWVRGRVGATDNPDTNPTPRLEGTAVHTSGYTDGDPGPYDEITADGSAVDTSGTFSVSAWVKLDRAYAHHTAVAQEGTQQSAFHLGYQGDTGQWVFKMSPEDGYWDGSRAWAKVTSSAPAEVGVWTHLLGTHDAQTGEITLYVDGVEQGTDTQPGPWNAQGPLTVGRALFQGAGNYYWPGAIDDIRVWNRLVLDETVSESETASEVWRLANRPIAAEGRWKLDEWDGTTVADTTDHGLDATLHGDPLTAWNTAENGITASPGVRLNGAGEHIEAPGPAVRTDRSFSVSAWVRLDETGESVDATAVSQSGQFQSAFHLGYQGSNGAWVFKMSPHDDEPTTGAEGWTRVYSTIAARLGEWTHLTGVYDHTRGEMVLYVNGFEEARLAVDHAWHAEGGLRIGGAQLRGVNEHYHWTGDIDDVHAYQGVVNDRDLSRVYAGEFPNTQS</sequence>
<feature type="domain" description="LamG-like jellyroll fold" evidence="5">
    <location>
        <begin position="1011"/>
        <end position="1157"/>
    </location>
</feature>
<dbReference type="STRING" id="501010.NOSIN_15710"/>
<dbReference type="SUPFAM" id="SSF49899">
    <property type="entry name" value="Concanavalin A-like lectins/glucanases"/>
    <property type="match status" value="2"/>
</dbReference>
<protein>
    <submittedName>
        <fullName evidence="6">Glucanase</fullName>
    </submittedName>
</protein>
<evidence type="ECO:0000256" key="2">
    <source>
        <dbReference type="ARBA" id="ARBA00023157"/>
    </source>
</evidence>
<feature type="domain" description="LamG-like jellyroll fold" evidence="5">
    <location>
        <begin position="781"/>
        <end position="923"/>
    </location>
</feature>
<name>A0A1V3C301_9ACTN</name>
<evidence type="ECO:0000256" key="1">
    <source>
        <dbReference type="ARBA" id="ARBA00022729"/>
    </source>
</evidence>
<feature type="chain" id="PRO_5012302108" evidence="4">
    <location>
        <begin position="29"/>
        <end position="1172"/>
    </location>
</feature>
<dbReference type="Gene3D" id="2.60.120.200">
    <property type="match status" value="2"/>
</dbReference>